<keyword evidence="11 20" id="KW-0175">Coiled coil</keyword>
<keyword evidence="8 22" id="KW-1133">Transmembrane helix</keyword>
<dbReference type="InterPro" id="IPR012955">
    <property type="entry name" value="CASP_C"/>
</dbReference>
<organism evidence="25 26">
    <name type="scientific">Caenorhabditis bovis</name>
    <dbReference type="NCBI Taxonomy" id="2654633"/>
    <lineage>
        <taxon>Eukaryota</taxon>
        <taxon>Metazoa</taxon>
        <taxon>Ecdysozoa</taxon>
        <taxon>Nematoda</taxon>
        <taxon>Chromadorea</taxon>
        <taxon>Rhabditida</taxon>
        <taxon>Rhabditina</taxon>
        <taxon>Rhabditomorpha</taxon>
        <taxon>Rhabditoidea</taxon>
        <taxon>Rhabditidae</taxon>
        <taxon>Peloderinae</taxon>
        <taxon>Caenorhabditis</taxon>
    </lineage>
</organism>
<keyword evidence="7" id="KW-0677">Repeat</keyword>
<protein>
    <recommendedName>
        <fullName evidence="19">Homeobox protein cut-like</fullName>
    </recommendedName>
</protein>
<dbReference type="GO" id="GO:0000977">
    <property type="term" value="F:RNA polymerase II transcription regulatory region sequence-specific DNA binding"/>
    <property type="evidence" value="ECO:0007669"/>
    <property type="project" value="TreeGrafter"/>
</dbReference>
<dbReference type="InterPro" id="IPR001356">
    <property type="entry name" value="HD"/>
</dbReference>
<keyword evidence="15 19" id="KW-0804">Transcription</keyword>
<dbReference type="GO" id="GO:0005634">
    <property type="term" value="C:nucleus"/>
    <property type="evidence" value="ECO:0007669"/>
    <property type="project" value="UniProtKB-SubCell"/>
</dbReference>
<keyword evidence="14 17" id="KW-0371">Homeobox</keyword>
<comment type="subcellular location">
    <subcellularLocation>
        <location evidence="2">Golgi apparatus membrane</location>
        <topology evidence="2">Single-pass type IV membrane protein</topology>
    </subcellularLocation>
    <subcellularLocation>
        <location evidence="1 17 18">Nucleus</location>
    </subcellularLocation>
</comment>
<dbReference type="GO" id="GO:0000139">
    <property type="term" value="C:Golgi membrane"/>
    <property type="evidence" value="ECO:0007669"/>
    <property type="project" value="UniProtKB-SubCell"/>
</dbReference>
<gene>
    <name evidence="25" type="ORF">CBOVIS_LOCUS5659</name>
</gene>
<keyword evidence="16 17" id="KW-0539">Nucleus</keyword>
<dbReference type="PANTHER" id="PTHR14043">
    <property type="entry name" value="CCAAT DISPLACEMENT PROTEIN-RELATED"/>
    <property type="match status" value="1"/>
</dbReference>
<dbReference type="GO" id="GO:0030154">
    <property type="term" value="P:cell differentiation"/>
    <property type="evidence" value="ECO:0007669"/>
    <property type="project" value="UniProtKB-ARBA"/>
</dbReference>
<feature type="compositionally biased region" description="Low complexity" evidence="21">
    <location>
        <begin position="1136"/>
        <end position="1152"/>
    </location>
</feature>
<evidence type="ECO:0000256" key="11">
    <source>
        <dbReference type="ARBA" id="ARBA00023054"/>
    </source>
</evidence>
<evidence type="ECO:0000256" key="6">
    <source>
        <dbReference type="ARBA" id="ARBA00022692"/>
    </source>
</evidence>
<evidence type="ECO:0000256" key="16">
    <source>
        <dbReference type="ARBA" id="ARBA00023242"/>
    </source>
</evidence>
<evidence type="ECO:0000256" key="10">
    <source>
        <dbReference type="ARBA" id="ARBA00023034"/>
    </source>
</evidence>
<evidence type="ECO:0000313" key="26">
    <source>
        <dbReference type="Proteomes" id="UP000494206"/>
    </source>
</evidence>
<dbReference type="InterPro" id="IPR009057">
    <property type="entry name" value="Homeodomain-like_sf"/>
</dbReference>
<dbReference type="SMART" id="SM01109">
    <property type="entry name" value="CUT"/>
    <property type="match status" value="3"/>
</dbReference>
<sequence>MEAVANAWETVDWDRLQTRIEAEISALGARQDDSEERRKRLVEESNAYRERTDKETRKPAIPLIKAFQQEFDGLIARSQAAESALIDICSQITNLPDPKSVLKGAEAWKSDAEKTIKAVEEREQLRRQLEETRSELAELQNHDVELRKLKSIALKRETEHEKLIESAIDEVERRTRDEFEKQLEEMNLKNEKMRIESEILEKKVNDLEARNRDTQRKLDVAKLAVSQNETFESEQLSIAVKDLADANLRIVCLEEKLAEMTAELNKSNEQHTHNGIADIAALGGLMIEKDEQISRLQEEKKEMQKRYDEEIKRWREKVVKIEKEQARQKTIIEELKTRLESQGDYDAIKKELRLLREIEFGTADTNSETSEHVGEPVETLDKLLSDKNRRLQNENASLRVLNENLKGEPVTVTLAEEPEIKESALPKVKAAPVKEDEKSLDLLSLLRKIKSTTTTTTTPTSQDINKTVKTPTHTITTCALPPPVVRKNVMVAETDSDETDLKLASSSINVDPSEIVESKKIAKMQARIAENVRNLGLRPLNTTEIAKQCKRLMLAYNIGQRLFAKHVMNQVVKSQGSLSELLSKPRHWSKLTDKGREAFRRIYGWLSDEVAINLLCSLSPRRNWPATETVPHPLPESMWESSIGFLEASPPVEELKENPLKAQSAREDQYRNAERARPTVVTNGGVHPNRSSRWRHDDIPKEKIMSIFQNELAKLKEQTVTKSSGSSSSSPRKFTGPTEFTNLSAVDRVMRQRINTGLVPITQAQFDEFAHIDTEQLVRQVKEFLMVHSISQRQFGEYVLGLSQGSVSDLLARPKSWNLLTQKGREPFIRMKLFMDEVNDCVDDKQPQVRVLSDDSELAIALASILKGANGAISPEKEQVATIFENIEVKKEPISEIDMIMEMESGSNLEGLVKYVDNTGEEILDTIELVRRVRKILDDNGVSYRVFGDFYLKCSPNLCAELLIRTRPYEQLKPFERLIAMKMKMFLTDRDAILLLIEKEAAREGTKDRLDALFRENRPVKRKVEPEPVDDDWEPNAKKPIQRTVISDVQKDILRFVFVNEPHPGQDICEMLANRLDMNVRTVQNWFHNHRTRTKAREREGKVYSDAIPTNNAVISPTWRSELQTMLNNFRPGDASSSQRASFSRSPSSTVSGPLDQSDIVSSIISNIKRDTKAKMGVISQAPPKTLADIIAATPKSKLAIKKPATSGQLDKLENQREVVGLRSRCDIAENLVAKLENDLASAIGCNTNTETLGTLDMLRSSDTAPSASLVPILTSQRNRLHEKVSQLEEMLAAEKTRQMAVQSEIEKVRSDNVKLNEKIRFLQGGSYNPSQSVVIEDDAYETPFRKFSSQERNNRLQLHDRATLQLGRAILASSKSRMIFFFYLLFLHLLIMMVLYKFAFDQASLRDQETECEYKFHQHMAESHKGN</sequence>
<evidence type="ECO:0000256" key="8">
    <source>
        <dbReference type="ARBA" id="ARBA00022989"/>
    </source>
</evidence>
<evidence type="ECO:0000256" key="2">
    <source>
        <dbReference type="ARBA" id="ARBA00004409"/>
    </source>
</evidence>
<keyword evidence="6 22" id="KW-0812">Transmembrane</keyword>
<dbReference type="Pfam" id="PF00046">
    <property type="entry name" value="Homeodomain"/>
    <property type="match status" value="1"/>
</dbReference>
<dbReference type="EMBL" id="CADEPM010000003">
    <property type="protein sequence ID" value="CAB3403146.1"/>
    <property type="molecule type" value="Genomic_DNA"/>
</dbReference>
<dbReference type="Pfam" id="PF02376">
    <property type="entry name" value="CUT"/>
    <property type="match status" value="3"/>
</dbReference>
<dbReference type="InterPro" id="IPR010982">
    <property type="entry name" value="Lambda_DNA-bd_dom_sf"/>
</dbReference>
<evidence type="ECO:0000259" key="23">
    <source>
        <dbReference type="PROSITE" id="PS50071"/>
    </source>
</evidence>
<evidence type="ECO:0000256" key="4">
    <source>
        <dbReference type="ARBA" id="ARBA00008190"/>
    </source>
</evidence>
<dbReference type="SUPFAM" id="SSF46689">
    <property type="entry name" value="Homeodomain-like"/>
    <property type="match status" value="1"/>
</dbReference>
<proteinExistence type="inferred from homology"/>
<evidence type="ECO:0000256" key="15">
    <source>
        <dbReference type="ARBA" id="ARBA00023163"/>
    </source>
</evidence>
<dbReference type="GO" id="GO:0006891">
    <property type="term" value="P:intra-Golgi vesicle-mediated transport"/>
    <property type="evidence" value="ECO:0007669"/>
    <property type="project" value="InterPro"/>
</dbReference>
<keyword evidence="13 22" id="KW-0472">Membrane</keyword>
<evidence type="ECO:0000256" key="21">
    <source>
        <dbReference type="SAM" id="MobiDB-lite"/>
    </source>
</evidence>
<name>A0A8S1EYJ0_9PELO</name>
<feature type="region of interest" description="Disordered" evidence="21">
    <location>
        <begin position="1130"/>
        <end position="1156"/>
    </location>
</feature>
<evidence type="ECO:0000256" key="17">
    <source>
        <dbReference type="PROSITE-ProRule" id="PRU00108"/>
    </source>
</evidence>
<dbReference type="PROSITE" id="PS50071">
    <property type="entry name" value="HOMEOBOX_2"/>
    <property type="match status" value="1"/>
</dbReference>
<feature type="coiled-coil region" evidence="20">
    <location>
        <begin position="176"/>
        <end position="324"/>
    </location>
</feature>
<dbReference type="CDD" id="cd00086">
    <property type="entry name" value="homeodomain"/>
    <property type="match status" value="1"/>
</dbReference>
<dbReference type="SUPFAM" id="SSF47413">
    <property type="entry name" value="lambda repressor-like DNA-binding domains"/>
    <property type="match status" value="3"/>
</dbReference>
<feature type="region of interest" description="Disordered" evidence="21">
    <location>
        <begin position="718"/>
        <end position="738"/>
    </location>
</feature>
<feature type="coiled-coil region" evidence="20">
    <location>
        <begin position="112"/>
        <end position="149"/>
    </location>
</feature>
<dbReference type="Proteomes" id="UP000494206">
    <property type="component" value="Unassembled WGS sequence"/>
</dbReference>
<dbReference type="PROSITE" id="PS00027">
    <property type="entry name" value="HOMEOBOX_1"/>
    <property type="match status" value="1"/>
</dbReference>
<evidence type="ECO:0000256" key="12">
    <source>
        <dbReference type="ARBA" id="ARBA00023125"/>
    </source>
</evidence>
<feature type="region of interest" description="Disordered" evidence="21">
    <location>
        <begin position="28"/>
        <end position="55"/>
    </location>
</feature>
<comment type="caution">
    <text evidence="25">The sequence shown here is derived from an EMBL/GenBank/DDBJ whole genome shotgun (WGS) entry which is preliminary data.</text>
</comment>
<evidence type="ECO:0000256" key="5">
    <source>
        <dbReference type="ARBA" id="ARBA00022448"/>
    </source>
</evidence>
<evidence type="ECO:0000259" key="24">
    <source>
        <dbReference type="PROSITE" id="PS51042"/>
    </source>
</evidence>
<feature type="transmembrane region" description="Helical" evidence="22">
    <location>
        <begin position="1379"/>
        <end position="1397"/>
    </location>
</feature>
<dbReference type="InterPro" id="IPR003350">
    <property type="entry name" value="CUT_dom"/>
</dbReference>
<feature type="compositionally biased region" description="Basic and acidic residues" evidence="21">
    <location>
        <begin position="30"/>
        <end position="55"/>
    </location>
</feature>
<comment type="similarity">
    <text evidence="3">Belongs to the CASP family.</text>
</comment>
<evidence type="ECO:0000256" key="3">
    <source>
        <dbReference type="ARBA" id="ARBA00006415"/>
    </source>
</evidence>
<evidence type="ECO:0000256" key="13">
    <source>
        <dbReference type="ARBA" id="ARBA00023136"/>
    </source>
</evidence>
<dbReference type="PANTHER" id="PTHR14043:SF2">
    <property type="entry name" value="HOMEOBOX PROTEIN CUT"/>
    <property type="match status" value="1"/>
</dbReference>
<dbReference type="SMART" id="SM00389">
    <property type="entry name" value="HOX"/>
    <property type="match status" value="1"/>
</dbReference>
<evidence type="ECO:0000256" key="9">
    <source>
        <dbReference type="ARBA" id="ARBA00023015"/>
    </source>
</evidence>
<dbReference type="GO" id="GO:0000981">
    <property type="term" value="F:DNA-binding transcription factor activity, RNA polymerase II-specific"/>
    <property type="evidence" value="ECO:0007669"/>
    <property type="project" value="InterPro"/>
</dbReference>
<accession>A0A8S1EYJ0</accession>
<evidence type="ECO:0000256" key="1">
    <source>
        <dbReference type="ARBA" id="ARBA00004123"/>
    </source>
</evidence>
<keyword evidence="26" id="KW-1185">Reference proteome</keyword>
<evidence type="ECO:0000256" key="18">
    <source>
        <dbReference type="RuleBase" id="RU000682"/>
    </source>
</evidence>
<keyword evidence="10" id="KW-0333">Golgi apparatus</keyword>
<feature type="domain" description="CUT" evidence="24">
    <location>
        <begin position="531"/>
        <end position="621"/>
    </location>
</feature>
<reference evidence="25 26" key="1">
    <citation type="submission" date="2020-04" db="EMBL/GenBank/DDBJ databases">
        <authorList>
            <person name="Laetsch R D."/>
            <person name="Stevens L."/>
            <person name="Kumar S."/>
            <person name="Blaxter L. M."/>
        </authorList>
    </citation>
    <scope>NUCLEOTIDE SEQUENCE [LARGE SCALE GENOMIC DNA]</scope>
</reference>
<evidence type="ECO:0000256" key="14">
    <source>
        <dbReference type="ARBA" id="ARBA00023155"/>
    </source>
</evidence>
<evidence type="ECO:0000256" key="20">
    <source>
        <dbReference type="SAM" id="Coils"/>
    </source>
</evidence>
<evidence type="ECO:0000256" key="7">
    <source>
        <dbReference type="ARBA" id="ARBA00022737"/>
    </source>
</evidence>
<evidence type="ECO:0000313" key="25">
    <source>
        <dbReference type="EMBL" id="CAB3403146.1"/>
    </source>
</evidence>
<evidence type="ECO:0000256" key="19">
    <source>
        <dbReference type="RuleBase" id="RU361129"/>
    </source>
</evidence>
<dbReference type="InterPro" id="IPR017970">
    <property type="entry name" value="Homeobox_CS"/>
</dbReference>
<dbReference type="Gene3D" id="1.10.260.40">
    <property type="entry name" value="lambda repressor-like DNA-binding domains"/>
    <property type="match status" value="3"/>
</dbReference>
<feature type="domain" description="CUT" evidence="24">
    <location>
        <begin position="763"/>
        <end position="850"/>
    </location>
</feature>
<feature type="domain" description="CUT" evidence="24">
    <location>
        <begin position="915"/>
        <end position="1002"/>
    </location>
</feature>
<dbReference type="PROSITE" id="PS51042">
    <property type="entry name" value="CUT"/>
    <property type="match status" value="3"/>
</dbReference>
<evidence type="ECO:0000256" key="22">
    <source>
        <dbReference type="SAM" id="Phobius"/>
    </source>
</evidence>
<dbReference type="Pfam" id="PF08172">
    <property type="entry name" value="CASP_C"/>
    <property type="match status" value="1"/>
</dbReference>
<dbReference type="Pfam" id="PF25398">
    <property type="entry name" value="CUX1_N"/>
    <property type="match status" value="1"/>
</dbReference>
<dbReference type="Gene3D" id="1.10.10.60">
    <property type="entry name" value="Homeodomain-like"/>
    <property type="match status" value="1"/>
</dbReference>
<keyword evidence="5" id="KW-0813">Transport</keyword>
<feature type="DNA-binding region" description="Homeobox" evidence="17">
    <location>
        <begin position="1039"/>
        <end position="1098"/>
    </location>
</feature>
<keyword evidence="9 19" id="KW-0805">Transcription regulation</keyword>
<feature type="domain" description="Homeobox" evidence="23">
    <location>
        <begin position="1037"/>
        <end position="1097"/>
    </location>
</feature>
<dbReference type="OrthoDB" id="10257567at2759"/>
<dbReference type="InterPro" id="IPR057476">
    <property type="entry name" value="Cux_N"/>
</dbReference>
<keyword evidence="12 17" id="KW-0238">DNA-binding</keyword>
<comment type="similarity">
    <text evidence="4 19">Belongs to the CUT homeobox family.</text>
</comment>